<name>A0A084VQB7_ANOSI</name>
<sequence>MVELVGWRDGMGAEEVGSRSICPRCTASPAHTHRNRIKDFRKHFHSPPFSYSREKRTPGGKEGKEEVVEAHEET</sequence>
<organism evidence="2">
    <name type="scientific">Anopheles sinensis</name>
    <name type="common">Mosquito</name>
    <dbReference type="NCBI Taxonomy" id="74873"/>
    <lineage>
        <taxon>Eukaryota</taxon>
        <taxon>Metazoa</taxon>
        <taxon>Ecdysozoa</taxon>
        <taxon>Arthropoda</taxon>
        <taxon>Hexapoda</taxon>
        <taxon>Insecta</taxon>
        <taxon>Pterygota</taxon>
        <taxon>Neoptera</taxon>
        <taxon>Endopterygota</taxon>
        <taxon>Diptera</taxon>
        <taxon>Nematocera</taxon>
        <taxon>Culicoidea</taxon>
        <taxon>Culicidae</taxon>
        <taxon>Anophelinae</taxon>
        <taxon>Anopheles</taxon>
    </lineage>
</organism>
<keyword evidence="4" id="KW-1185">Reference proteome</keyword>
<dbReference type="AlphaFoldDB" id="A0A084VQB7"/>
<evidence type="ECO:0000313" key="4">
    <source>
        <dbReference type="Proteomes" id="UP000030765"/>
    </source>
</evidence>
<evidence type="ECO:0000313" key="2">
    <source>
        <dbReference type="EMBL" id="KFB40161.1"/>
    </source>
</evidence>
<evidence type="ECO:0000313" key="3">
    <source>
        <dbReference type="EnsemblMetazoa" id="ASIC007700-PA"/>
    </source>
</evidence>
<dbReference type="VEuPathDB" id="VectorBase:ASIC007700"/>
<feature type="compositionally biased region" description="Basic and acidic residues" evidence="1">
    <location>
        <begin position="52"/>
        <end position="74"/>
    </location>
</feature>
<feature type="compositionally biased region" description="Basic residues" evidence="1">
    <location>
        <begin position="31"/>
        <end position="45"/>
    </location>
</feature>
<gene>
    <name evidence="2" type="ORF">ZHAS_00007700</name>
</gene>
<dbReference type="EMBL" id="ATLV01015179">
    <property type="status" value="NOT_ANNOTATED_CDS"/>
    <property type="molecule type" value="Genomic_DNA"/>
</dbReference>
<dbReference type="EnsemblMetazoa" id="ASIC007700-RA">
    <property type="protein sequence ID" value="ASIC007700-PA"/>
    <property type="gene ID" value="ASIC007700"/>
</dbReference>
<protein>
    <submittedName>
        <fullName evidence="2 3">Uncharacterized protein</fullName>
    </submittedName>
</protein>
<dbReference type="Proteomes" id="UP000030765">
    <property type="component" value="Unassembled WGS sequence"/>
</dbReference>
<evidence type="ECO:0000256" key="1">
    <source>
        <dbReference type="SAM" id="MobiDB-lite"/>
    </source>
</evidence>
<proteinExistence type="predicted"/>
<feature type="region of interest" description="Disordered" evidence="1">
    <location>
        <begin position="24"/>
        <end position="74"/>
    </location>
</feature>
<accession>A0A084VQB7</accession>
<reference evidence="3" key="2">
    <citation type="submission" date="2020-05" db="UniProtKB">
        <authorList>
            <consortium name="EnsemblMetazoa"/>
        </authorList>
    </citation>
    <scope>IDENTIFICATION</scope>
</reference>
<dbReference type="EMBL" id="KE525003">
    <property type="protein sequence ID" value="KFB40161.1"/>
    <property type="molecule type" value="Genomic_DNA"/>
</dbReference>
<reference evidence="2 4" key="1">
    <citation type="journal article" date="2014" name="BMC Genomics">
        <title>Genome sequence of Anopheles sinensis provides insight into genetics basis of mosquito competence for malaria parasites.</title>
        <authorList>
            <person name="Zhou D."/>
            <person name="Zhang D."/>
            <person name="Ding G."/>
            <person name="Shi L."/>
            <person name="Hou Q."/>
            <person name="Ye Y."/>
            <person name="Xu Y."/>
            <person name="Zhou H."/>
            <person name="Xiong C."/>
            <person name="Li S."/>
            <person name="Yu J."/>
            <person name="Hong S."/>
            <person name="Yu X."/>
            <person name="Zou P."/>
            <person name="Chen C."/>
            <person name="Chang X."/>
            <person name="Wang W."/>
            <person name="Lv Y."/>
            <person name="Sun Y."/>
            <person name="Ma L."/>
            <person name="Shen B."/>
            <person name="Zhu C."/>
        </authorList>
    </citation>
    <scope>NUCLEOTIDE SEQUENCE [LARGE SCALE GENOMIC DNA]</scope>
</reference>